<gene>
    <name evidence="2" type="ORF">H0485_16125</name>
</gene>
<organism evidence="2 3">
    <name type="scientific">Pseudogemmobacter faecipullorum</name>
    <dbReference type="NCBI Taxonomy" id="2755041"/>
    <lineage>
        <taxon>Bacteria</taxon>
        <taxon>Pseudomonadati</taxon>
        <taxon>Pseudomonadota</taxon>
        <taxon>Alphaproteobacteria</taxon>
        <taxon>Rhodobacterales</taxon>
        <taxon>Paracoccaceae</taxon>
        <taxon>Pseudogemmobacter</taxon>
    </lineage>
</organism>
<dbReference type="Proteomes" id="UP001198571">
    <property type="component" value="Unassembled WGS sequence"/>
</dbReference>
<comment type="caution">
    <text evidence="2">The sequence shown here is derived from an EMBL/GenBank/DDBJ whole genome shotgun (WGS) entry which is preliminary data.</text>
</comment>
<evidence type="ECO:0000313" key="2">
    <source>
        <dbReference type="EMBL" id="MCB5411518.1"/>
    </source>
</evidence>
<reference evidence="2 3" key="1">
    <citation type="submission" date="2020-07" db="EMBL/GenBank/DDBJ databases">
        <title>Pseudogemmobacter sp. nov., isolated from poultry manure in Taiwan.</title>
        <authorList>
            <person name="Lin S.-Y."/>
            <person name="Tang Y.-S."/>
            <person name="Young C.-C."/>
        </authorList>
    </citation>
    <scope>NUCLEOTIDE SEQUENCE [LARGE SCALE GENOMIC DNA]</scope>
    <source>
        <strain evidence="2 3">CC-YST710</strain>
    </source>
</reference>
<keyword evidence="1" id="KW-0732">Signal</keyword>
<dbReference type="EMBL" id="JACDXX010000017">
    <property type="protein sequence ID" value="MCB5411518.1"/>
    <property type="molecule type" value="Genomic_DNA"/>
</dbReference>
<evidence type="ECO:0000313" key="3">
    <source>
        <dbReference type="Proteomes" id="UP001198571"/>
    </source>
</evidence>
<feature type="signal peptide" evidence="1">
    <location>
        <begin position="1"/>
        <end position="25"/>
    </location>
</feature>
<dbReference type="Pfam" id="PF02643">
    <property type="entry name" value="DUF192"/>
    <property type="match status" value="1"/>
</dbReference>
<dbReference type="Gene3D" id="2.60.120.1140">
    <property type="entry name" value="Protein of unknown function DUF192"/>
    <property type="match status" value="1"/>
</dbReference>
<keyword evidence="3" id="KW-1185">Reference proteome</keyword>
<evidence type="ECO:0000256" key="1">
    <source>
        <dbReference type="SAM" id="SignalP"/>
    </source>
</evidence>
<dbReference type="InterPro" id="IPR003795">
    <property type="entry name" value="DUF192"/>
</dbReference>
<accession>A0ABS8CQ85</accession>
<protein>
    <submittedName>
        <fullName evidence="2">DUF192 domain-containing protein</fullName>
    </submittedName>
</protein>
<name>A0ABS8CQ85_9RHOB</name>
<dbReference type="RefSeq" id="WP_226936989.1">
    <property type="nucleotide sequence ID" value="NZ_JACDXX010000017.1"/>
</dbReference>
<dbReference type="PANTHER" id="PTHR37953:SF1">
    <property type="entry name" value="UPF0127 PROTEIN MJ1496"/>
    <property type="match status" value="1"/>
</dbReference>
<dbReference type="PANTHER" id="PTHR37953">
    <property type="entry name" value="UPF0127 PROTEIN MJ1496"/>
    <property type="match status" value="1"/>
</dbReference>
<sequence>MTGRAAIAFVTGALIALGSGSLAEAAGSCSAARVDIRAAETGAAARQSFTVELADTPDKRAYGLMNRASLAPDAGMLFIYDYPESATFWMKNTLIGLDIIFADARGEVVSVQANAIPGDLTPLYGGEAIKFVLEINAGLAAASGIAAGSQLRHPAIGDAALWPCD</sequence>
<feature type="chain" id="PRO_5047409679" evidence="1">
    <location>
        <begin position="26"/>
        <end position="165"/>
    </location>
</feature>
<proteinExistence type="predicted"/>
<dbReference type="InterPro" id="IPR038695">
    <property type="entry name" value="Saro_0823-like_sf"/>
</dbReference>